<keyword evidence="8" id="KW-0804">Transcription</keyword>
<reference evidence="14 15" key="3">
    <citation type="journal article" date="2015" name="Genome Announc.">
        <title>Draft Genome Sequence of the Archiascomycetous Yeast Saitoella complicata.</title>
        <authorList>
            <person name="Yamauchi K."/>
            <person name="Kondo S."/>
            <person name="Hamamoto M."/>
            <person name="Takahashi Y."/>
            <person name="Ogura Y."/>
            <person name="Hayashi T."/>
            <person name="Nishida H."/>
        </authorList>
    </citation>
    <scope>NUCLEOTIDE SEQUENCE [LARGE SCALE GENOMIC DNA]</scope>
    <source>
        <strain evidence="14 15">NRRL Y-17804</strain>
    </source>
</reference>
<accession>A0A0E9NRZ2</accession>
<dbReference type="STRING" id="698492.A0A0E9NRZ2"/>
<reference evidence="14 15" key="1">
    <citation type="journal article" date="2011" name="J. Gen. Appl. Microbiol.">
        <title>Draft genome sequencing of the enigmatic yeast Saitoella complicata.</title>
        <authorList>
            <person name="Nishida H."/>
            <person name="Hamamoto M."/>
            <person name="Sugiyama J."/>
        </authorList>
    </citation>
    <scope>NUCLEOTIDE SEQUENCE [LARGE SCALE GENOMIC DNA]</scope>
    <source>
        <strain evidence="14 15">NRRL Y-17804</strain>
    </source>
</reference>
<keyword evidence="6" id="KW-0805">Transcription regulation</keyword>
<evidence type="ECO:0000256" key="10">
    <source>
        <dbReference type="SAM" id="MobiDB-lite"/>
    </source>
</evidence>
<dbReference type="AlphaFoldDB" id="A0A0E9NRZ2"/>
<dbReference type="Proteomes" id="UP000033140">
    <property type="component" value="Unassembled WGS sequence"/>
</dbReference>
<dbReference type="OMA" id="ICRDIWA"/>
<protein>
    <submittedName>
        <fullName evidence="14">Uncharacterized protein</fullName>
    </submittedName>
</protein>
<dbReference type="GO" id="GO:0001164">
    <property type="term" value="F:RNA polymerase I core promoter sequence-specific DNA binding"/>
    <property type="evidence" value="ECO:0007669"/>
    <property type="project" value="InterPro"/>
</dbReference>
<evidence type="ECO:0000256" key="4">
    <source>
        <dbReference type="ARBA" id="ARBA00022771"/>
    </source>
</evidence>
<dbReference type="PANTHER" id="PTHR31576">
    <property type="entry name" value="TATA BOX-BINDING PROTEIN-ASSOCIATED FACTOR RNA POLYMERASE I SUBUNIT B"/>
    <property type="match status" value="1"/>
</dbReference>
<evidence type="ECO:0000256" key="8">
    <source>
        <dbReference type="ARBA" id="ARBA00023163"/>
    </source>
</evidence>
<gene>
    <name evidence="14" type="ORF">G7K_6724-t1</name>
</gene>
<keyword evidence="5" id="KW-0862">Zinc</keyword>
<dbReference type="GO" id="GO:0042790">
    <property type="term" value="P:nucleolar large rRNA transcription by RNA polymerase I"/>
    <property type="evidence" value="ECO:0007669"/>
    <property type="project" value="TreeGrafter"/>
</dbReference>
<feature type="domain" description="Rrn7/TAF1B N-terminal cyclin" evidence="12">
    <location>
        <begin position="93"/>
        <end position="225"/>
    </location>
</feature>
<dbReference type="InterPro" id="IPR048538">
    <property type="entry name" value="Rrn7_cyclin_C"/>
</dbReference>
<evidence type="ECO:0000256" key="3">
    <source>
        <dbReference type="ARBA" id="ARBA00022723"/>
    </source>
</evidence>
<evidence type="ECO:0000256" key="6">
    <source>
        <dbReference type="ARBA" id="ARBA00023015"/>
    </source>
</evidence>
<evidence type="ECO:0000259" key="13">
    <source>
        <dbReference type="Pfam" id="PF20645"/>
    </source>
</evidence>
<evidence type="ECO:0000313" key="15">
    <source>
        <dbReference type="Proteomes" id="UP000033140"/>
    </source>
</evidence>
<feature type="domain" description="Rrn7/TAF1B C-terminal cyclin" evidence="13">
    <location>
        <begin position="248"/>
        <end position="404"/>
    </location>
</feature>
<dbReference type="GO" id="GO:0070860">
    <property type="term" value="C:RNA polymerase I core factor complex"/>
    <property type="evidence" value="ECO:0007669"/>
    <property type="project" value="InterPro"/>
</dbReference>
<comment type="similarity">
    <text evidence="2">Belongs to the RRN7/TAF1B family.</text>
</comment>
<evidence type="ECO:0000259" key="11">
    <source>
        <dbReference type="Pfam" id="PF11781"/>
    </source>
</evidence>
<dbReference type="GO" id="GO:0008270">
    <property type="term" value="F:zinc ion binding"/>
    <property type="evidence" value="ECO:0007669"/>
    <property type="project" value="UniProtKB-KW"/>
</dbReference>
<dbReference type="PANTHER" id="PTHR31576:SF2">
    <property type="entry name" value="TATA BOX-BINDING PROTEIN-ASSOCIATED FACTOR RNA POLYMERASE I SUBUNIT B"/>
    <property type="match status" value="1"/>
</dbReference>
<keyword evidence="4" id="KW-0863">Zinc-finger</keyword>
<keyword evidence="9" id="KW-0539">Nucleus</keyword>
<comment type="caution">
    <text evidence="14">The sequence shown here is derived from an EMBL/GenBank/DDBJ whole genome shotgun (WGS) entry which is preliminary data.</text>
</comment>
<name>A0A0E9NRZ2_SAICN</name>
<evidence type="ECO:0000256" key="7">
    <source>
        <dbReference type="ARBA" id="ARBA00023125"/>
    </source>
</evidence>
<dbReference type="InterPro" id="IPR048540">
    <property type="entry name" value="Rrn7_cyclin_N"/>
</dbReference>
<dbReference type="Pfam" id="PF20644">
    <property type="entry name" value="Rrn7_cyclin_N"/>
    <property type="match status" value="1"/>
</dbReference>
<dbReference type="InterPro" id="IPR021752">
    <property type="entry name" value="TF_Rrn7_Zf"/>
</dbReference>
<comment type="subcellular location">
    <subcellularLocation>
        <location evidence="1">Nucleus</location>
        <location evidence="1">Nucleolus</location>
    </subcellularLocation>
</comment>
<proteinExistence type="inferred from homology"/>
<evidence type="ECO:0000259" key="12">
    <source>
        <dbReference type="Pfam" id="PF20644"/>
    </source>
</evidence>
<evidence type="ECO:0000313" key="14">
    <source>
        <dbReference type="EMBL" id="GAO52652.1"/>
    </source>
</evidence>
<feature type="domain" description="RRN7-type" evidence="11">
    <location>
        <begin position="11"/>
        <end position="44"/>
    </location>
</feature>
<dbReference type="Pfam" id="PF20645">
    <property type="entry name" value="Rrn7_cyclin_C"/>
    <property type="match status" value="1"/>
</dbReference>
<keyword evidence="7" id="KW-0238">DNA-binding</keyword>
<dbReference type="Pfam" id="PF11781">
    <property type="entry name" value="Zn_ribbon_RRN7"/>
    <property type="match status" value="1"/>
</dbReference>
<evidence type="ECO:0000256" key="1">
    <source>
        <dbReference type="ARBA" id="ARBA00004604"/>
    </source>
</evidence>
<keyword evidence="3" id="KW-0479">Metal-binding</keyword>
<evidence type="ECO:0000256" key="5">
    <source>
        <dbReference type="ARBA" id="ARBA00022833"/>
    </source>
</evidence>
<reference evidence="14 15" key="2">
    <citation type="journal article" date="2014" name="J. Gen. Appl. Microbiol.">
        <title>The early diverging ascomycetous budding yeast Saitoella complicata has three histone deacetylases belonging to the Clr6, Hos2, and Rpd3 lineages.</title>
        <authorList>
            <person name="Nishida H."/>
            <person name="Matsumoto T."/>
            <person name="Kondo S."/>
            <person name="Hamamoto M."/>
            <person name="Yoshikawa H."/>
        </authorList>
    </citation>
    <scope>NUCLEOTIDE SEQUENCE [LARGE SCALE GENOMIC DNA]</scope>
    <source>
        <strain evidence="14 15">NRRL Y-17804</strain>
    </source>
</reference>
<sequence>MSLSQSQRTRWIRGDRCGVDNCKSTRYRNEDGQTICSNGHHREGDIHIAEDEDHAPGEARGKRRKVQRRLDERPIKSKVLYGLEGKALYFESFQIILTKQTKALVSDLGLPAELEMLVRDMWVLYLTYADVKLPEDEHMERDMNDDSEEVLWQQERTQHSQTNDDGDQRTVSDSRIPRTPSLVFSVVWTYLAILLLRLPITISDLHGWILDGRYPYMRAIQMIPSSMRERLHVMYWSDLDPPTTPRCATFHHWIEPMAKLFECSFGLRFPAINLPPILLSYVRDLLLPLEIYTAARKLASLLALDMHVVATQRDKSKIPHHNIMALVLVATKLCFGLDDLSRSPSADDEPAAYQPDWILWQRNINARNEDVQSHDIQTKINEVDVLGMGETEIDHYIEWCAQNWSLPDSANEVGQQVLDCFYQPQAEAASRVSQIAHHSTILNLLKALNSRPVHAQRGVSVSRRPGAHYPIYNSDADLPRVTAALLEAAARRAGVTTSEMLYSVRWIERKCHQVAVKQLPG</sequence>
<keyword evidence="15" id="KW-1185">Reference proteome</keyword>
<dbReference type="EMBL" id="BACD03000078">
    <property type="protein sequence ID" value="GAO52652.1"/>
    <property type="molecule type" value="Genomic_DNA"/>
</dbReference>
<evidence type="ECO:0000256" key="2">
    <source>
        <dbReference type="ARBA" id="ARBA00006899"/>
    </source>
</evidence>
<feature type="region of interest" description="Disordered" evidence="10">
    <location>
        <begin position="154"/>
        <end position="173"/>
    </location>
</feature>
<organism evidence="14 15">
    <name type="scientific">Saitoella complicata (strain BCRC 22490 / CBS 7301 / JCM 7358 / NBRC 10748 / NRRL Y-17804)</name>
    <dbReference type="NCBI Taxonomy" id="698492"/>
    <lineage>
        <taxon>Eukaryota</taxon>
        <taxon>Fungi</taxon>
        <taxon>Dikarya</taxon>
        <taxon>Ascomycota</taxon>
        <taxon>Taphrinomycotina</taxon>
        <taxon>Taphrinomycotina incertae sedis</taxon>
        <taxon>Saitoella</taxon>
    </lineage>
</organism>
<evidence type="ECO:0000256" key="9">
    <source>
        <dbReference type="ARBA" id="ARBA00023242"/>
    </source>
</evidence>
<dbReference type="InterPro" id="IPR033599">
    <property type="entry name" value="TAF1B/Rrn7"/>
</dbReference>